<feature type="short sequence motif" description="DGA/G" evidence="4">
    <location>
        <begin position="299"/>
        <end position="301"/>
    </location>
</feature>
<organism evidence="6 7">
    <name type="scientific">Nitratireductor aestuarii</name>
    <dbReference type="NCBI Taxonomy" id="1735103"/>
    <lineage>
        <taxon>Bacteria</taxon>
        <taxon>Pseudomonadati</taxon>
        <taxon>Pseudomonadota</taxon>
        <taxon>Alphaproteobacteria</taxon>
        <taxon>Hyphomicrobiales</taxon>
        <taxon>Phyllobacteriaceae</taxon>
        <taxon>Nitratireductor</taxon>
    </lineage>
</organism>
<keyword evidence="6" id="KW-0449">Lipoprotein</keyword>
<evidence type="ECO:0000256" key="2">
    <source>
        <dbReference type="ARBA" id="ARBA00022963"/>
    </source>
</evidence>
<evidence type="ECO:0000259" key="5">
    <source>
        <dbReference type="PROSITE" id="PS51635"/>
    </source>
</evidence>
<dbReference type="PANTHER" id="PTHR14226:SF78">
    <property type="entry name" value="SLR0060 PROTEIN"/>
    <property type="match status" value="1"/>
</dbReference>
<name>A0A916RR09_9HYPH</name>
<feature type="active site" description="Nucleophile" evidence="4">
    <location>
        <position position="116"/>
    </location>
</feature>
<gene>
    <name evidence="6" type="ORF">GCM10011385_15920</name>
</gene>
<dbReference type="InterPro" id="IPR050301">
    <property type="entry name" value="NTE"/>
</dbReference>
<dbReference type="GO" id="GO:0016787">
    <property type="term" value="F:hydrolase activity"/>
    <property type="evidence" value="ECO:0007669"/>
    <property type="project" value="UniProtKB-UniRule"/>
</dbReference>
<dbReference type="Pfam" id="PF01734">
    <property type="entry name" value="Patatin"/>
    <property type="match status" value="1"/>
</dbReference>
<dbReference type="InterPro" id="IPR002641">
    <property type="entry name" value="PNPLA_dom"/>
</dbReference>
<evidence type="ECO:0000256" key="4">
    <source>
        <dbReference type="PROSITE-ProRule" id="PRU01161"/>
    </source>
</evidence>
<keyword evidence="2 4" id="KW-0442">Lipid degradation</keyword>
<proteinExistence type="predicted"/>
<sequence length="499" mass="53838">MGITNNCFGWSGLLRHILGAIRGLALSALVILAGCSIKDIGPINTLTSESRPGSPEYIPDVGDDGSTVIGLAFSGGGMRASAFSYGVLTALDELIIDEVPYRRSMADNVRVVAGVSGGAVMASYFALKGSDGFQDFDQRFLHQNPESAMRMGLNPANLVRVLHGGANDRSSFGRWLDENLYEGATFANLRHKNAPALWVTASDVYNRTPFLFNEDTFAALCSDLEALKIADAVAASASFPVVFAPMVLQAPSADCPYQQPAWMTRALDDPNTSLRLHAYADALASYRQNPSLKYVRLLDGGLTDNLGITGLVLARASARTPYGPLSAEDGVKVRNMLFLVADAGRGQTAKWGEAMHGPGIAPLLQAAIDTNMVAALREGIDALVLAMDDWKRQLIEYRCSLPLETVRRIRGTTSGWNCRDVNVVVEHLAFADLDQETEDRLNQVPTRLALPKEDIALLVDSGRRTVYAHESIMKVVADTRRGAGVREPMQLSSAAGPVR</sequence>
<dbReference type="SUPFAM" id="SSF52151">
    <property type="entry name" value="FabD/lysophospholipase-like"/>
    <property type="match status" value="1"/>
</dbReference>
<evidence type="ECO:0000256" key="1">
    <source>
        <dbReference type="ARBA" id="ARBA00022801"/>
    </source>
</evidence>
<comment type="caution">
    <text evidence="6">The sequence shown here is derived from an EMBL/GenBank/DDBJ whole genome shotgun (WGS) entry which is preliminary data.</text>
</comment>
<dbReference type="AlphaFoldDB" id="A0A916RR09"/>
<feature type="active site" description="Proton acceptor" evidence="4">
    <location>
        <position position="299"/>
    </location>
</feature>
<keyword evidence="7" id="KW-1185">Reference proteome</keyword>
<dbReference type="GO" id="GO:0016042">
    <property type="term" value="P:lipid catabolic process"/>
    <property type="evidence" value="ECO:0007669"/>
    <property type="project" value="UniProtKB-UniRule"/>
</dbReference>
<dbReference type="Gene3D" id="3.40.1090.10">
    <property type="entry name" value="Cytosolic phospholipase A2 catalytic domain"/>
    <property type="match status" value="2"/>
</dbReference>
<dbReference type="InterPro" id="IPR016035">
    <property type="entry name" value="Acyl_Trfase/lysoPLipase"/>
</dbReference>
<dbReference type="PANTHER" id="PTHR14226">
    <property type="entry name" value="NEUROPATHY TARGET ESTERASE/SWISS CHEESE D.MELANOGASTER"/>
    <property type="match status" value="1"/>
</dbReference>
<reference evidence="6" key="2">
    <citation type="submission" date="2020-09" db="EMBL/GenBank/DDBJ databases">
        <authorList>
            <person name="Sun Q."/>
            <person name="Zhou Y."/>
        </authorList>
    </citation>
    <scope>NUCLEOTIDE SEQUENCE</scope>
    <source>
        <strain evidence="6">CGMCC 1.15320</strain>
    </source>
</reference>
<keyword evidence="1 4" id="KW-0378">Hydrolase</keyword>
<feature type="short sequence motif" description="GXSXG" evidence="4">
    <location>
        <begin position="114"/>
        <end position="118"/>
    </location>
</feature>
<dbReference type="PROSITE" id="PS51635">
    <property type="entry name" value="PNPLA"/>
    <property type="match status" value="1"/>
</dbReference>
<reference evidence="6" key="1">
    <citation type="journal article" date="2014" name="Int. J. Syst. Evol. Microbiol.">
        <title>Complete genome sequence of Corynebacterium casei LMG S-19264T (=DSM 44701T), isolated from a smear-ripened cheese.</title>
        <authorList>
            <consortium name="US DOE Joint Genome Institute (JGI-PGF)"/>
            <person name="Walter F."/>
            <person name="Albersmeier A."/>
            <person name="Kalinowski J."/>
            <person name="Ruckert C."/>
        </authorList>
    </citation>
    <scope>NUCLEOTIDE SEQUENCE</scope>
    <source>
        <strain evidence="6">CGMCC 1.15320</strain>
    </source>
</reference>
<feature type="domain" description="PNPLA" evidence="5">
    <location>
        <begin position="72"/>
        <end position="312"/>
    </location>
</feature>
<comment type="caution">
    <text evidence="4">Lacks conserved residue(s) required for the propagation of feature annotation.</text>
</comment>
<accession>A0A916RR09</accession>
<evidence type="ECO:0000256" key="3">
    <source>
        <dbReference type="ARBA" id="ARBA00023098"/>
    </source>
</evidence>
<protein>
    <submittedName>
        <fullName evidence="6">Lipoprotein</fullName>
    </submittedName>
</protein>
<evidence type="ECO:0000313" key="7">
    <source>
        <dbReference type="Proteomes" id="UP000636264"/>
    </source>
</evidence>
<keyword evidence="3 4" id="KW-0443">Lipid metabolism</keyword>
<dbReference type="EMBL" id="BMIF01000004">
    <property type="protein sequence ID" value="GGA62955.1"/>
    <property type="molecule type" value="Genomic_DNA"/>
</dbReference>
<dbReference type="Proteomes" id="UP000636264">
    <property type="component" value="Unassembled WGS sequence"/>
</dbReference>
<evidence type="ECO:0000313" key="6">
    <source>
        <dbReference type="EMBL" id="GGA62955.1"/>
    </source>
</evidence>